<sequence length="137" mass="14562">MYPNKIVPISIPSIAKQAGLSLPVALFIITIMSIIAVAVNRMNEASSQSYSQNILSSRAFYAAESGAQLRAHTVLSTTPCNCGVDVDFTFTVVGLSSCNANTSCDQFIANGDTFCTITSIGSCDNSNAQRTIEVRLK</sequence>
<reference evidence="4" key="1">
    <citation type="journal article" date="2017" name="Proc. Natl. Acad. Sci. U.S.A.">
        <title>Simulation of Deepwater Horizon oil plume reveals substrate specialization within a complex community of hydrocarbon degraders.</title>
        <authorList>
            <person name="Hu P."/>
            <person name="Dubinsky E.A."/>
            <person name="Probst A.J."/>
            <person name="Wang J."/>
            <person name="Sieber C.M.K."/>
            <person name="Tom L.M."/>
            <person name="Gardinali P."/>
            <person name="Banfield J.F."/>
            <person name="Atlas R.M."/>
            <person name="Andersen G.L."/>
        </authorList>
    </citation>
    <scope>NUCLEOTIDE SEQUENCE [LARGE SCALE GENOMIC DNA]</scope>
</reference>
<comment type="caution">
    <text evidence="3">The sequence shown here is derived from an EMBL/GenBank/DDBJ whole genome shotgun (WGS) entry which is preliminary data.</text>
</comment>
<dbReference type="EMBL" id="MABE01000168">
    <property type="protein sequence ID" value="OUS41055.1"/>
    <property type="molecule type" value="Genomic_DNA"/>
</dbReference>
<keyword evidence="1" id="KW-1133">Transmembrane helix</keyword>
<organism evidence="3 4">
    <name type="scientific">Oleispira antarctica</name>
    <dbReference type="NCBI Taxonomy" id="188908"/>
    <lineage>
        <taxon>Bacteria</taxon>
        <taxon>Pseudomonadati</taxon>
        <taxon>Pseudomonadota</taxon>
        <taxon>Gammaproteobacteria</taxon>
        <taxon>Oceanospirillales</taxon>
        <taxon>Oceanospirillaceae</taxon>
        <taxon>Oleispira</taxon>
    </lineage>
</organism>
<dbReference type="AlphaFoldDB" id="A0A1Y5I1R2"/>
<keyword evidence="1" id="KW-0812">Transmembrane</keyword>
<proteinExistence type="predicted"/>
<dbReference type="InterPro" id="IPR025746">
    <property type="entry name" value="PilX_N_dom"/>
</dbReference>
<gene>
    <name evidence="3" type="ORF">A9R00_02915</name>
</gene>
<dbReference type="Proteomes" id="UP000227088">
    <property type="component" value="Unassembled WGS sequence"/>
</dbReference>
<protein>
    <recommendedName>
        <fullName evidence="2">Type 4 fimbrial biogenesis protein PilX N-terminal domain-containing protein</fullName>
    </recommendedName>
</protein>
<accession>A0A1Y5I1R2</accession>
<keyword evidence="1" id="KW-0472">Membrane</keyword>
<feature type="transmembrane region" description="Helical" evidence="1">
    <location>
        <begin position="20"/>
        <end position="39"/>
    </location>
</feature>
<feature type="domain" description="Type 4 fimbrial biogenesis protein PilX N-terminal" evidence="2">
    <location>
        <begin position="19"/>
        <end position="66"/>
    </location>
</feature>
<name>A0A1Y5I1R2_OLEAN</name>
<evidence type="ECO:0000313" key="3">
    <source>
        <dbReference type="EMBL" id="OUS41055.1"/>
    </source>
</evidence>
<evidence type="ECO:0000256" key="1">
    <source>
        <dbReference type="SAM" id="Phobius"/>
    </source>
</evidence>
<evidence type="ECO:0000259" key="2">
    <source>
        <dbReference type="Pfam" id="PF14341"/>
    </source>
</evidence>
<evidence type="ECO:0000313" key="4">
    <source>
        <dbReference type="Proteomes" id="UP000227088"/>
    </source>
</evidence>
<dbReference type="Pfam" id="PF14341">
    <property type="entry name" value="PilX_N"/>
    <property type="match status" value="1"/>
</dbReference>